<feature type="compositionally biased region" description="Basic and acidic residues" evidence="1">
    <location>
        <begin position="86"/>
        <end position="100"/>
    </location>
</feature>
<dbReference type="AlphaFoldDB" id="A0A5B9MN67"/>
<reference evidence="2 3" key="1">
    <citation type="submission" date="2019-02" db="EMBL/GenBank/DDBJ databases">
        <title>Planctomycetal bacteria perform biofilm scaping via a novel small molecule.</title>
        <authorList>
            <person name="Jeske O."/>
            <person name="Boedeker C."/>
            <person name="Wiegand S."/>
            <person name="Breitling P."/>
            <person name="Kallscheuer N."/>
            <person name="Jogler M."/>
            <person name="Rohde M."/>
            <person name="Petersen J."/>
            <person name="Medema M.H."/>
            <person name="Surup F."/>
            <person name="Jogler C."/>
        </authorList>
    </citation>
    <scope>NUCLEOTIDE SEQUENCE [LARGE SCALE GENOMIC DNA]</scope>
    <source>
        <strain evidence="2 3">Mal15</strain>
    </source>
</reference>
<protein>
    <submittedName>
        <fullName evidence="2">Uncharacterized protein</fullName>
    </submittedName>
</protein>
<evidence type="ECO:0000256" key="1">
    <source>
        <dbReference type="SAM" id="MobiDB-lite"/>
    </source>
</evidence>
<accession>A0A5B9MN67</accession>
<dbReference type="EMBL" id="CP036264">
    <property type="protein sequence ID" value="QEG02763.1"/>
    <property type="molecule type" value="Genomic_DNA"/>
</dbReference>
<feature type="region of interest" description="Disordered" evidence="1">
    <location>
        <begin position="86"/>
        <end position="116"/>
    </location>
</feature>
<evidence type="ECO:0000313" key="3">
    <source>
        <dbReference type="Proteomes" id="UP000321353"/>
    </source>
</evidence>
<keyword evidence="3" id="KW-1185">Reference proteome</keyword>
<dbReference type="KEGG" id="smam:Mal15_68840"/>
<dbReference type="Proteomes" id="UP000321353">
    <property type="component" value="Chromosome"/>
</dbReference>
<gene>
    <name evidence="2" type="ORF">Mal15_68840</name>
</gene>
<proteinExistence type="predicted"/>
<name>A0A5B9MN67_9BACT</name>
<organism evidence="2 3">
    <name type="scientific">Stieleria maiorica</name>
    <dbReference type="NCBI Taxonomy" id="2795974"/>
    <lineage>
        <taxon>Bacteria</taxon>
        <taxon>Pseudomonadati</taxon>
        <taxon>Planctomycetota</taxon>
        <taxon>Planctomycetia</taxon>
        <taxon>Pirellulales</taxon>
        <taxon>Pirellulaceae</taxon>
        <taxon>Stieleria</taxon>
    </lineage>
</organism>
<evidence type="ECO:0000313" key="2">
    <source>
        <dbReference type="EMBL" id="QEG02763.1"/>
    </source>
</evidence>
<sequence length="246" mass="26708">MRPGELLCPCRGGAFIQTADDDDRQHAYPAVLRMTDRLQEIKPAPEGHFDVGDHHINALVLKLLEGFFAISGLNCRDVELPNRTIDDGSHRRDIIHDQRGSHSQRRQRPNGSVKRDRLNHSAYLGFSVGIIIPSNAAPGSGRPQDQAVWLSIAVLSLAEGGRAESGRGDRPITALHAWNDQLNLVSKPHAESHHASSQPSTYSRFVHNIAIATSGVANTTPQNPNTNPATICARITAAGGSETWCS</sequence>